<dbReference type="AlphaFoldDB" id="A0A4Q8L8S4"/>
<evidence type="ECO:0000256" key="2">
    <source>
        <dbReference type="ARBA" id="ARBA00022692"/>
    </source>
</evidence>
<sequence length="220" mass="24579">MFPRLQPATQALLIANVAMFLLQMVMPEGLIARLLLWPIGAGQFYDGAGFMPWQLVTAGFMHAGLMHLFFNMLALWMFGSALEMVWGQKRFYTYYLVSLVGANVLQVIVGTLLLTQGQAPVPVLGASGAVFALLLGYGMLFPNQRMIVFPIPMEIKARTLVIIYGAMELFFAYTGRQPGVAHFVHLGGMLFGWLLIRYWRGQPPFKRGGGRGNSRFRVVR</sequence>
<dbReference type="InterPro" id="IPR035952">
    <property type="entry name" value="Rhomboid-like_sf"/>
</dbReference>
<feature type="transmembrane region" description="Helical" evidence="5">
    <location>
        <begin position="155"/>
        <end position="173"/>
    </location>
</feature>
<dbReference type="Gene3D" id="1.20.1540.10">
    <property type="entry name" value="Rhomboid-like"/>
    <property type="match status" value="1"/>
</dbReference>
<comment type="subcellular location">
    <subcellularLocation>
        <location evidence="1">Membrane</location>
        <topology evidence="1">Multi-pass membrane protein</topology>
    </subcellularLocation>
</comment>
<feature type="transmembrane region" description="Helical" evidence="5">
    <location>
        <begin position="12"/>
        <end position="36"/>
    </location>
</feature>
<dbReference type="GO" id="GO:0006508">
    <property type="term" value="P:proteolysis"/>
    <property type="evidence" value="ECO:0007669"/>
    <property type="project" value="UniProtKB-KW"/>
</dbReference>
<feature type="transmembrane region" description="Helical" evidence="5">
    <location>
        <begin position="179"/>
        <end position="199"/>
    </location>
</feature>
<evidence type="ECO:0000313" key="8">
    <source>
        <dbReference type="Proteomes" id="UP000292627"/>
    </source>
</evidence>
<name>A0A4Q8L8S4_9GAMM</name>
<dbReference type="GO" id="GO:0004252">
    <property type="term" value="F:serine-type endopeptidase activity"/>
    <property type="evidence" value="ECO:0007669"/>
    <property type="project" value="InterPro"/>
</dbReference>
<dbReference type="RefSeq" id="WP_130551899.1">
    <property type="nucleotide sequence ID" value="NZ_SHMC01000004.1"/>
</dbReference>
<evidence type="ECO:0000256" key="4">
    <source>
        <dbReference type="ARBA" id="ARBA00023136"/>
    </source>
</evidence>
<dbReference type="PANTHER" id="PTHR43066:SF11">
    <property type="entry name" value="PEPTIDASE S54 RHOMBOID DOMAIN-CONTAINING PROTEIN"/>
    <property type="match status" value="1"/>
</dbReference>
<feature type="transmembrane region" description="Helical" evidence="5">
    <location>
        <begin position="91"/>
        <end position="115"/>
    </location>
</feature>
<evidence type="ECO:0000256" key="5">
    <source>
        <dbReference type="SAM" id="Phobius"/>
    </source>
</evidence>
<dbReference type="PANTHER" id="PTHR43066">
    <property type="entry name" value="RHOMBOID-RELATED PROTEIN"/>
    <property type="match status" value="1"/>
</dbReference>
<gene>
    <name evidence="7" type="ORF">EA660_13005</name>
</gene>
<dbReference type="SUPFAM" id="SSF144091">
    <property type="entry name" value="Rhomboid-like"/>
    <property type="match status" value="1"/>
</dbReference>
<feature type="domain" description="Peptidase S54 rhomboid" evidence="6">
    <location>
        <begin position="52"/>
        <end position="196"/>
    </location>
</feature>
<keyword evidence="7" id="KW-0378">Hydrolase</keyword>
<dbReference type="Proteomes" id="UP000292627">
    <property type="component" value="Unassembled WGS sequence"/>
</dbReference>
<accession>A0A4Q8L8S4</accession>
<proteinExistence type="predicted"/>
<dbReference type="OrthoDB" id="9814037at2"/>
<keyword evidence="3 5" id="KW-1133">Transmembrane helix</keyword>
<feature type="transmembrane region" description="Helical" evidence="5">
    <location>
        <begin position="121"/>
        <end position="143"/>
    </location>
</feature>
<keyword evidence="7" id="KW-0645">Protease</keyword>
<keyword evidence="4 5" id="KW-0472">Membrane</keyword>
<keyword evidence="2 5" id="KW-0812">Transmembrane</keyword>
<dbReference type="Pfam" id="PF01694">
    <property type="entry name" value="Rhomboid"/>
    <property type="match status" value="1"/>
</dbReference>
<dbReference type="EMBL" id="SHMC01000004">
    <property type="protein sequence ID" value="TAA24630.1"/>
    <property type="molecule type" value="Genomic_DNA"/>
</dbReference>
<reference evidence="7 8" key="1">
    <citation type="submission" date="2019-02" db="EMBL/GenBank/DDBJ databases">
        <title>WGS of Pseudoxanthomonas species novum from clinical isolates.</title>
        <authorList>
            <person name="Bernier A.-M."/>
            <person name="Bernard K."/>
            <person name="Vachon A."/>
        </authorList>
    </citation>
    <scope>NUCLEOTIDE SEQUENCE [LARGE SCALE GENOMIC DNA]</scope>
    <source>
        <strain evidence="7 8">NML171200</strain>
    </source>
</reference>
<organism evidence="7 8">
    <name type="scientific">Pseudoxanthomonas winnipegensis</name>
    <dbReference type="NCBI Taxonomy" id="2480810"/>
    <lineage>
        <taxon>Bacteria</taxon>
        <taxon>Pseudomonadati</taxon>
        <taxon>Pseudomonadota</taxon>
        <taxon>Gammaproteobacteria</taxon>
        <taxon>Lysobacterales</taxon>
        <taxon>Lysobacteraceae</taxon>
        <taxon>Pseudoxanthomonas</taxon>
    </lineage>
</organism>
<evidence type="ECO:0000313" key="7">
    <source>
        <dbReference type="EMBL" id="TAA24630.1"/>
    </source>
</evidence>
<evidence type="ECO:0000259" key="6">
    <source>
        <dbReference type="Pfam" id="PF01694"/>
    </source>
</evidence>
<feature type="transmembrane region" description="Helical" evidence="5">
    <location>
        <begin position="56"/>
        <end position="79"/>
    </location>
</feature>
<dbReference type="GO" id="GO:0016020">
    <property type="term" value="C:membrane"/>
    <property type="evidence" value="ECO:0007669"/>
    <property type="project" value="UniProtKB-SubCell"/>
</dbReference>
<comment type="caution">
    <text evidence="7">The sequence shown here is derived from an EMBL/GenBank/DDBJ whole genome shotgun (WGS) entry which is preliminary data.</text>
</comment>
<evidence type="ECO:0000256" key="3">
    <source>
        <dbReference type="ARBA" id="ARBA00022989"/>
    </source>
</evidence>
<dbReference type="SMART" id="SM01160">
    <property type="entry name" value="DUF1751"/>
    <property type="match status" value="1"/>
</dbReference>
<dbReference type="InterPro" id="IPR022764">
    <property type="entry name" value="Peptidase_S54_rhomboid_dom"/>
</dbReference>
<protein>
    <submittedName>
        <fullName evidence="7">Rhomboid family intramembrane serine protease</fullName>
    </submittedName>
</protein>
<evidence type="ECO:0000256" key="1">
    <source>
        <dbReference type="ARBA" id="ARBA00004141"/>
    </source>
</evidence>